<feature type="transmembrane region" description="Helical" evidence="7">
    <location>
        <begin position="231"/>
        <end position="252"/>
    </location>
</feature>
<feature type="transmembrane region" description="Helical" evidence="7">
    <location>
        <begin position="101"/>
        <end position="121"/>
    </location>
</feature>
<comment type="caution">
    <text evidence="9">The sequence shown here is derived from an EMBL/GenBank/DDBJ whole genome shotgun (WGS) entry which is preliminary data.</text>
</comment>
<sequence>MTSAATLTASLSTSLSTSPDAPLAGAPVAVIPAHHLMTFLLQLGLLLGLATLLGRLSARFGLPALLGELCAGILIGPSLLANAAPDLFAWLLPQDPARFHLIDAVGQLGVLLLVGMTGMHLDTGFLRRQGRSAAWISGTGLLVPLAFGVGIGFLAPPEMIAGGTDPMVFALFLGVALCVSAIPVIAKILTEMRLLHRDIGQLILSTSVIDDVAGWFLLSVVSALATAGARTGQAALTAIALLAVFVLASLLIGRRVVAAVLRLADRGQGDRTLIAAVTVLFLLFAAVTHALGFEAILGAFVCGALIGSSPDLKVARLAPLQTFVAAVLAPIFFATAGLRMDLTELANPVVLGAGLLVLAVAIAGKFAGAYLGARIARRTRWEALALGAGLNSRGVIEVIVAMVGLRLGVLTTASYTVIVLVAVVTSMMAPPLLRFAASRIAPTEDEVVREEFFDALETPGQTPDKQFVTTAKEA</sequence>
<dbReference type="Proteomes" id="UP000077701">
    <property type="component" value="Unassembled WGS sequence"/>
</dbReference>
<proteinExistence type="predicted"/>
<name>A0A171DNR0_9ACTN</name>
<evidence type="ECO:0000256" key="3">
    <source>
        <dbReference type="ARBA" id="ARBA00022692"/>
    </source>
</evidence>
<dbReference type="PANTHER" id="PTHR32468:SF0">
    <property type="entry name" value="K(+)_H(+) ANTIPORTER 1"/>
    <property type="match status" value="1"/>
</dbReference>
<feature type="transmembrane region" description="Helical" evidence="7">
    <location>
        <begin position="167"/>
        <end position="190"/>
    </location>
</feature>
<dbReference type="STRING" id="161355.PS9374_06382"/>
<feature type="transmembrane region" description="Helical" evidence="7">
    <location>
        <begin position="133"/>
        <end position="155"/>
    </location>
</feature>
<accession>A0A171DNR0</accession>
<dbReference type="GO" id="GO:0015297">
    <property type="term" value="F:antiporter activity"/>
    <property type="evidence" value="ECO:0007669"/>
    <property type="project" value="InterPro"/>
</dbReference>
<dbReference type="GO" id="GO:0016020">
    <property type="term" value="C:membrane"/>
    <property type="evidence" value="ECO:0007669"/>
    <property type="project" value="UniProtKB-SubCell"/>
</dbReference>
<feature type="transmembrane region" description="Helical" evidence="7">
    <location>
        <begin position="398"/>
        <end position="424"/>
    </location>
</feature>
<dbReference type="InterPro" id="IPR006153">
    <property type="entry name" value="Cation/H_exchanger_TM"/>
</dbReference>
<reference evidence="10" key="2">
    <citation type="submission" date="2016-04" db="EMBL/GenBank/DDBJ databases">
        <title>Planomonospora sphaerica JCM9374 whole genome shotgun sequence.</title>
        <authorList>
            <person name="Suzuki T."/>
            <person name="Dohra H."/>
            <person name="Kodani S."/>
        </authorList>
    </citation>
    <scope>NUCLEOTIDE SEQUENCE [LARGE SCALE GENOMIC DNA]</scope>
    <source>
        <strain evidence="10">JCM 9374</strain>
    </source>
</reference>
<organism evidence="9 10">
    <name type="scientific">Planomonospora sphaerica</name>
    <dbReference type="NCBI Taxonomy" id="161355"/>
    <lineage>
        <taxon>Bacteria</taxon>
        <taxon>Bacillati</taxon>
        <taxon>Actinomycetota</taxon>
        <taxon>Actinomycetes</taxon>
        <taxon>Streptosporangiales</taxon>
        <taxon>Streptosporangiaceae</taxon>
        <taxon>Planomonospora</taxon>
    </lineage>
</organism>
<dbReference type="AlphaFoldDB" id="A0A171DNR0"/>
<dbReference type="PANTHER" id="PTHR32468">
    <property type="entry name" value="CATION/H + ANTIPORTER"/>
    <property type="match status" value="1"/>
</dbReference>
<evidence type="ECO:0000256" key="2">
    <source>
        <dbReference type="ARBA" id="ARBA00022448"/>
    </source>
</evidence>
<feature type="domain" description="Cation/H+ exchanger transmembrane" evidence="8">
    <location>
        <begin position="50"/>
        <end position="433"/>
    </location>
</feature>
<gene>
    <name evidence="9" type="ORF">PS9374_06382</name>
</gene>
<keyword evidence="5" id="KW-0406">Ion transport</keyword>
<evidence type="ECO:0000313" key="9">
    <source>
        <dbReference type="EMBL" id="GAT70696.1"/>
    </source>
</evidence>
<feature type="transmembrane region" description="Helical" evidence="7">
    <location>
        <begin position="60"/>
        <end position="81"/>
    </location>
</feature>
<dbReference type="InterPro" id="IPR050794">
    <property type="entry name" value="CPA2_transporter"/>
</dbReference>
<evidence type="ECO:0000256" key="1">
    <source>
        <dbReference type="ARBA" id="ARBA00004141"/>
    </source>
</evidence>
<feature type="transmembrane region" description="Helical" evidence="7">
    <location>
        <begin position="350"/>
        <end position="371"/>
    </location>
</feature>
<evidence type="ECO:0000256" key="7">
    <source>
        <dbReference type="SAM" id="Phobius"/>
    </source>
</evidence>
<evidence type="ECO:0000256" key="4">
    <source>
        <dbReference type="ARBA" id="ARBA00022989"/>
    </source>
</evidence>
<dbReference type="GO" id="GO:1902600">
    <property type="term" value="P:proton transmembrane transport"/>
    <property type="evidence" value="ECO:0007669"/>
    <property type="project" value="InterPro"/>
</dbReference>
<dbReference type="RefSeq" id="WP_231647610.1">
    <property type="nucleotide sequence ID" value="NZ_BDCX01000018.1"/>
</dbReference>
<feature type="transmembrane region" description="Helical" evidence="7">
    <location>
        <begin position="35"/>
        <end position="53"/>
    </location>
</feature>
<keyword evidence="2" id="KW-0813">Transport</keyword>
<feature type="transmembrane region" description="Helical" evidence="7">
    <location>
        <begin position="318"/>
        <end position="338"/>
    </location>
</feature>
<keyword evidence="10" id="KW-1185">Reference proteome</keyword>
<dbReference type="Gene3D" id="1.20.1530.20">
    <property type="match status" value="1"/>
</dbReference>
<feature type="transmembrane region" description="Helical" evidence="7">
    <location>
        <begin position="273"/>
        <end position="306"/>
    </location>
</feature>
<comment type="subcellular location">
    <subcellularLocation>
        <location evidence="1">Membrane</location>
        <topology evidence="1">Multi-pass membrane protein</topology>
    </subcellularLocation>
</comment>
<keyword evidence="6 7" id="KW-0472">Membrane</keyword>
<keyword evidence="3 7" id="KW-0812">Transmembrane</keyword>
<evidence type="ECO:0000256" key="6">
    <source>
        <dbReference type="ARBA" id="ARBA00023136"/>
    </source>
</evidence>
<reference evidence="9 10" key="1">
    <citation type="journal article" date="2016" name="Genome Announc.">
        <title>Draft Genome Sequence of Planomonospora sphaerica JCM9374, a Rare Actinomycete.</title>
        <authorList>
            <person name="Dohra H."/>
            <person name="Suzuki T."/>
            <person name="Inoue Y."/>
            <person name="Kodani S."/>
        </authorList>
    </citation>
    <scope>NUCLEOTIDE SEQUENCE [LARGE SCALE GENOMIC DNA]</scope>
    <source>
        <strain evidence="9 10">JCM 9374</strain>
    </source>
</reference>
<protein>
    <submittedName>
        <fullName evidence="9">Sodium/hydrogen exchanger</fullName>
    </submittedName>
</protein>
<evidence type="ECO:0000313" key="10">
    <source>
        <dbReference type="Proteomes" id="UP000077701"/>
    </source>
</evidence>
<dbReference type="EMBL" id="BDCX01000018">
    <property type="protein sequence ID" value="GAT70696.1"/>
    <property type="molecule type" value="Genomic_DNA"/>
</dbReference>
<feature type="transmembrane region" description="Helical" evidence="7">
    <location>
        <begin position="202"/>
        <end position="225"/>
    </location>
</feature>
<keyword evidence="4 7" id="KW-1133">Transmembrane helix</keyword>
<evidence type="ECO:0000256" key="5">
    <source>
        <dbReference type="ARBA" id="ARBA00023065"/>
    </source>
</evidence>
<evidence type="ECO:0000259" key="8">
    <source>
        <dbReference type="Pfam" id="PF00999"/>
    </source>
</evidence>
<dbReference type="InterPro" id="IPR038770">
    <property type="entry name" value="Na+/solute_symporter_sf"/>
</dbReference>
<dbReference type="Pfam" id="PF00999">
    <property type="entry name" value="Na_H_Exchanger"/>
    <property type="match status" value="1"/>
</dbReference>